<name>D4BEZ9_9ENTR</name>
<evidence type="ECO:0000313" key="2">
    <source>
        <dbReference type="Proteomes" id="UP000003880"/>
    </source>
</evidence>
<comment type="caution">
    <text evidence="1">The sequence shown here is derived from an EMBL/GenBank/DDBJ whole genome shotgun (WGS) entry which is preliminary data.</text>
</comment>
<evidence type="ECO:0000313" key="1">
    <source>
        <dbReference type="EMBL" id="EFE07478.1"/>
    </source>
</evidence>
<proteinExistence type="predicted"/>
<dbReference type="EMBL" id="ABWL02000016">
    <property type="protein sequence ID" value="EFE07478.1"/>
    <property type="molecule type" value="Genomic_DNA"/>
</dbReference>
<organism evidence="1 2">
    <name type="scientific">Citrobacter youngae ATCC 29220</name>
    <dbReference type="NCBI Taxonomy" id="500640"/>
    <lineage>
        <taxon>Bacteria</taxon>
        <taxon>Pseudomonadati</taxon>
        <taxon>Pseudomonadota</taxon>
        <taxon>Gammaproteobacteria</taxon>
        <taxon>Enterobacterales</taxon>
        <taxon>Enterobacteriaceae</taxon>
        <taxon>Citrobacter</taxon>
        <taxon>Citrobacter freundii complex</taxon>
    </lineage>
</organism>
<protein>
    <submittedName>
        <fullName evidence="1">Uncharacterized protein</fullName>
    </submittedName>
</protein>
<reference evidence="1 2" key="1">
    <citation type="submission" date="2010-02" db="EMBL/GenBank/DDBJ databases">
        <authorList>
            <person name="Weinstock G."/>
            <person name="Sodergren E."/>
            <person name="Clifton S."/>
            <person name="Fulton L."/>
            <person name="Fulton B."/>
            <person name="Courtney L."/>
            <person name="Fronick C."/>
            <person name="Harrison M."/>
            <person name="Strong C."/>
            <person name="Farmer C."/>
            <person name="Delahaunty K."/>
            <person name="Markovic C."/>
            <person name="Hall O."/>
            <person name="Minx P."/>
            <person name="Tomlinson C."/>
            <person name="Mitreva M."/>
            <person name="Nelson J."/>
            <person name="Hou S."/>
            <person name="Wollam A."/>
            <person name="Pepin K.H."/>
            <person name="Johnson M."/>
            <person name="Bhonagiri V."/>
            <person name="Zhang X."/>
            <person name="Suruliraj S."/>
            <person name="Warren W."/>
            <person name="Chinwalla A."/>
            <person name="Mardis E.R."/>
            <person name="Wilson R.K."/>
        </authorList>
    </citation>
    <scope>NUCLEOTIDE SEQUENCE [LARGE SCALE GENOMIC DNA]</scope>
    <source>
        <strain evidence="1 2">ATCC 29220</strain>
    </source>
</reference>
<gene>
    <name evidence="1" type="ORF">CIT292_09365</name>
</gene>
<dbReference type="HOGENOM" id="CLU_2914124_0_0_6"/>
<dbReference type="Proteomes" id="UP000003880">
    <property type="component" value="Unassembled WGS sequence"/>
</dbReference>
<accession>D4BEZ9</accession>
<dbReference type="AlphaFoldDB" id="D4BEZ9"/>
<sequence length="61" mass="7069">MTQNARQTGFPFLIMGKQAGNVRELFFTTMLEKGEVVVIQIRDIHTQFNFCNGFNKQMREG</sequence>